<sequence>MGVTNDFGQKAFNRQGSAVFEVWDAILSSYRYLGRTAGVGYMPETSKIQQRAPIKGISRITQERTTAVEGMLSFTLMEQMAPDVAQLLFGDPSIDQTLTAGDIVGDKQIKTLYNTDVQFLTNEYGLVPNVTTTVTIGTPSAAGGGALAGSFFFWVIPVYGTTANIATNNGAAGWSTELDINYTGEGVASGTHVVSGTTASFTIADLTTTGPTPDSWAVFFNTSDDIVTSTLLAKVAGGASTTGAMTPPEITTPTVYAAPIGLGVETIASYSTGTAVFTKTTSGTDFTYDSVEGTLARIAGGGIAHGVDVRVTAWNWNPEYVTTKIGAPVSNQDVRQIRVTSFEGETDKLSTDQLLAEGERFIFYRVNFSGTTPNYTYTEEDFHDGANIEVTCQYDSTQANIGEHQGWSKKFANFVQNYA</sequence>
<gene>
    <name evidence="1" type="ORF">LCGC14_1830690</name>
</gene>
<proteinExistence type="predicted"/>
<dbReference type="EMBL" id="LAZR01018076">
    <property type="protein sequence ID" value="KKL97811.1"/>
    <property type="molecule type" value="Genomic_DNA"/>
</dbReference>
<accession>A0A0F9H4B9</accession>
<evidence type="ECO:0000313" key="1">
    <source>
        <dbReference type="EMBL" id="KKL97811.1"/>
    </source>
</evidence>
<reference evidence="1" key="1">
    <citation type="journal article" date="2015" name="Nature">
        <title>Complex archaea that bridge the gap between prokaryotes and eukaryotes.</title>
        <authorList>
            <person name="Spang A."/>
            <person name="Saw J.H."/>
            <person name="Jorgensen S.L."/>
            <person name="Zaremba-Niedzwiedzka K."/>
            <person name="Martijn J."/>
            <person name="Lind A.E."/>
            <person name="van Eijk R."/>
            <person name="Schleper C."/>
            <person name="Guy L."/>
            <person name="Ettema T.J."/>
        </authorList>
    </citation>
    <scope>NUCLEOTIDE SEQUENCE</scope>
</reference>
<organism evidence="1">
    <name type="scientific">marine sediment metagenome</name>
    <dbReference type="NCBI Taxonomy" id="412755"/>
    <lineage>
        <taxon>unclassified sequences</taxon>
        <taxon>metagenomes</taxon>
        <taxon>ecological metagenomes</taxon>
    </lineage>
</organism>
<name>A0A0F9H4B9_9ZZZZ</name>
<dbReference type="AlphaFoldDB" id="A0A0F9H4B9"/>
<comment type="caution">
    <text evidence="1">The sequence shown here is derived from an EMBL/GenBank/DDBJ whole genome shotgun (WGS) entry which is preliminary data.</text>
</comment>
<protein>
    <submittedName>
        <fullName evidence="1">Uncharacterized protein</fullName>
    </submittedName>
</protein>